<dbReference type="GO" id="GO:0016020">
    <property type="term" value="C:membrane"/>
    <property type="evidence" value="ECO:0007669"/>
    <property type="project" value="InterPro"/>
</dbReference>
<evidence type="ECO:0000313" key="2">
    <source>
        <dbReference type="Proteomes" id="UP000029516"/>
    </source>
</evidence>
<proteinExistence type="predicted"/>
<dbReference type="Proteomes" id="UP000029516">
    <property type="component" value="Chromosome"/>
</dbReference>
<evidence type="ECO:0000313" key="1">
    <source>
        <dbReference type="EMBL" id="AIR61565.1"/>
    </source>
</evidence>
<gene>
    <name evidence="1" type="ORF">LH23_13155</name>
</gene>
<protein>
    <recommendedName>
        <fullName evidence="3">Cell envelope integrity inner membrane protein TolA</fullName>
    </recommendedName>
</protein>
<dbReference type="GO" id="GO:0043213">
    <property type="term" value="P:bacteriocin transport"/>
    <property type="evidence" value="ECO:0007669"/>
    <property type="project" value="InterPro"/>
</dbReference>
<dbReference type="EMBL" id="CP009458">
    <property type="protein sequence ID" value="AIR61565.1"/>
    <property type="molecule type" value="Genomic_DNA"/>
</dbReference>
<dbReference type="InterPro" id="IPR014161">
    <property type="entry name" value="Tol-Pal_TolA"/>
</dbReference>
<dbReference type="Gene3D" id="3.30.1150.10">
    <property type="match status" value="1"/>
</dbReference>
<organism evidence="1 2">
    <name type="scientific">Cedecea neteri</name>
    <dbReference type="NCBI Taxonomy" id="158822"/>
    <lineage>
        <taxon>Bacteria</taxon>
        <taxon>Pseudomonadati</taxon>
        <taxon>Pseudomonadota</taxon>
        <taxon>Gammaproteobacteria</taxon>
        <taxon>Enterobacterales</taxon>
        <taxon>Enterobacteriaceae</taxon>
        <taxon>Cedecea</taxon>
    </lineage>
</organism>
<evidence type="ECO:0008006" key="3">
    <source>
        <dbReference type="Google" id="ProtNLM"/>
    </source>
</evidence>
<dbReference type="Pfam" id="PF06519">
    <property type="entry name" value="TolA"/>
    <property type="match status" value="1"/>
</dbReference>
<dbReference type="AlphaFoldDB" id="A0AAN0S5F8"/>
<reference evidence="1 2" key="1">
    <citation type="submission" date="2014-09" db="EMBL/GenBank/DDBJ databases">
        <authorList>
            <person name="Chan K.-G."/>
        </authorList>
    </citation>
    <scope>NUCLEOTIDE SEQUENCE [LARGE SCALE GENOMIC DNA]</scope>
    <source>
        <strain evidence="1 2">M006</strain>
    </source>
</reference>
<dbReference type="KEGG" id="cem:LH23_13155"/>
<name>A0AAN0S5F8_9ENTR</name>
<sequence length="118" mass="12902">MNRKVYLLAATLLIGCQGNDQQSQKQKQEFRVVNSWANDFINAVMGDFSDINEYAGRSCTIRVHQPKGSHKITGMRVVEGDTRLCIAATKAIQAASDKGVLPLTPGPVGEEFPLDINP</sequence>
<accession>A0AAN0S5F8</accession>
<dbReference type="PROSITE" id="PS51257">
    <property type="entry name" value="PROKAR_LIPOPROTEIN"/>
    <property type="match status" value="1"/>
</dbReference>
<dbReference type="GO" id="GO:0019534">
    <property type="term" value="F:toxin transmembrane transporter activity"/>
    <property type="evidence" value="ECO:0007669"/>
    <property type="project" value="InterPro"/>
</dbReference>
<dbReference type="RefSeq" id="WP_039291642.1">
    <property type="nucleotide sequence ID" value="NZ_CP009458.1"/>
</dbReference>